<dbReference type="AlphaFoldDB" id="A0AAV3Z7B6"/>
<organism evidence="1 2">
    <name type="scientific">Plakobranchus ocellatus</name>
    <dbReference type="NCBI Taxonomy" id="259542"/>
    <lineage>
        <taxon>Eukaryota</taxon>
        <taxon>Metazoa</taxon>
        <taxon>Spiralia</taxon>
        <taxon>Lophotrochozoa</taxon>
        <taxon>Mollusca</taxon>
        <taxon>Gastropoda</taxon>
        <taxon>Heterobranchia</taxon>
        <taxon>Euthyneura</taxon>
        <taxon>Panpulmonata</taxon>
        <taxon>Sacoglossa</taxon>
        <taxon>Placobranchoidea</taxon>
        <taxon>Plakobranchidae</taxon>
        <taxon>Plakobranchus</taxon>
    </lineage>
</organism>
<evidence type="ECO:0000313" key="2">
    <source>
        <dbReference type="Proteomes" id="UP000735302"/>
    </source>
</evidence>
<gene>
    <name evidence="1" type="ORF">PoB_001790500</name>
</gene>
<proteinExistence type="predicted"/>
<protein>
    <submittedName>
        <fullName evidence="1">Uncharacterized protein</fullName>
    </submittedName>
</protein>
<dbReference type="EMBL" id="BLXT01002132">
    <property type="protein sequence ID" value="GFN91399.1"/>
    <property type="molecule type" value="Genomic_DNA"/>
</dbReference>
<comment type="caution">
    <text evidence="1">The sequence shown here is derived from an EMBL/GenBank/DDBJ whole genome shotgun (WGS) entry which is preliminary data.</text>
</comment>
<dbReference type="Proteomes" id="UP000735302">
    <property type="component" value="Unassembled WGS sequence"/>
</dbReference>
<sequence length="83" mass="9067">MLTQYCYLYLTLQTARPDVWLGLLLTPAHPFSSTTQLRSGAVPDTPYSTGLGPVSAKLSKHYCITAGNKAISLVQNFSIGKHR</sequence>
<accession>A0AAV3Z7B6</accession>
<keyword evidence="2" id="KW-1185">Reference proteome</keyword>
<evidence type="ECO:0000313" key="1">
    <source>
        <dbReference type="EMBL" id="GFN91399.1"/>
    </source>
</evidence>
<reference evidence="1 2" key="1">
    <citation type="journal article" date="2021" name="Elife">
        <title>Chloroplast acquisition without the gene transfer in kleptoplastic sea slugs, Plakobranchus ocellatus.</title>
        <authorList>
            <person name="Maeda T."/>
            <person name="Takahashi S."/>
            <person name="Yoshida T."/>
            <person name="Shimamura S."/>
            <person name="Takaki Y."/>
            <person name="Nagai Y."/>
            <person name="Toyoda A."/>
            <person name="Suzuki Y."/>
            <person name="Arimoto A."/>
            <person name="Ishii H."/>
            <person name="Satoh N."/>
            <person name="Nishiyama T."/>
            <person name="Hasebe M."/>
            <person name="Maruyama T."/>
            <person name="Minagawa J."/>
            <person name="Obokata J."/>
            <person name="Shigenobu S."/>
        </authorList>
    </citation>
    <scope>NUCLEOTIDE SEQUENCE [LARGE SCALE GENOMIC DNA]</scope>
</reference>
<name>A0AAV3Z7B6_9GAST</name>